<evidence type="ECO:0000256" key="5">
    <source>
        <dbReference type="ARBA" id="ARBA00011137"/>
    </source>
</evidence>
<keyword evidence="14" id="KW-0443">Lipid metabolism</keyword>
<dbReference type="STRING" id="181874.A0A409YTA0"/>
<dbReference type="EC" id="3.1.1.3" evidence="6"/>
<evidence type="ECO:0000313" key="21">
    <source>
        <dbReference type="EMBL" id="PPR06223.1"/>
    </source>
</evidence>
<comment type="similarity">
    <text evidence="4">Belongs to the AB hydrolase superfamily. Lipase family.</text>
</comment>
<keyword evidence="11" id="KW-0735">Signal-anchor</keyword>
<evidence type="ECO:0000256" key="11">
    <source>
        <dbReference type="ARBA" id="ARBA00022968"/>
    </source>
</evidence>
<dbReference type="GO" id="GO:0006660">
    <property type="term" value="P:phosphatidylserine catabolic process"/>
    <property type="evidence" value="ECO:0007669"/>
    <property type="project" value="TreeGrafter"/>
</dbReference>
<proteinExistence type="inferred from homology"/>
<protein>
    <recommendedName>
        <fullName evidence="6">triacylglycerol lipase</fullName>
        <ecNumber evidence="6">3.1.1.3</ecNumber>
    </recommendedName>
    <alternativeName>
        <fullName evidence="18">Autophagy-related protein 15</fullName>
    </alternativeName>
</protein>
<evidence type="ECO:0000256" key="6">
    <source>
        <dbReference type="ARBA" id="ARBA00013279"/>
    </source>
</evidence>
<reference evidence="21 22" key="1">
    <citation type="journal article" date="2018" name="Evol. Lett.">
        <title>Horizontal gene cluster transfer increased hallucinogenic mushroom diversity.</title>
        <authorList>
            <person name="Reynolds H.T."/>
            <person name="Vijayakumar V."/>
            <person name="Gluck-Thaler E."/>
            <person name="Korotkin H.B."/>
            <person name="Matheny P.B."/>
            <person name="Slot J.C."/>
        </authorList>
    </citation>
    <scope>NUCLEOTIDE SEQUENCE [LARGE SCALE GENOMIC DNA]</scope>
    <source>
        <strain evidence="21 22">2629</strain>
    </source>
</reference>
<dbReference type="GO" id="GO:0005775">
    <property type="term" value="C:vacuolar lumen"/>
    <property type="evidence" value="ECO:0007669"/>
    <property type="project" value="TreeGrafter"/>
</dbReference>
<keyword evidence="15" id="KW-0472">Membrane</keyword>
<keyword evidence="7" id="KW-0812">Transmembrane</keyword>
<dbReference type="OrthoDB" id="58570at2759"/>
<dbReference type="GO" id="GO:0004620">
    <property type="term" value="F:phospholipase activity"/>
    <property type="evidence" value="ECO:0007669"/>
    <property type="project" value="TreeGrafter"/>
</dbReference>
<comment type="caution">
    <text evidence="21">The sequence shown here is derived from an EMBL/GenBank/DDBJ whole genome shotgun (WGS) entry which is preliminary data.</text>
</comment>
<evidence type="ECO:0000256" key="8">
    <source>
        <dbReference type="ARBA" id="ARBA00022753"/>
    </source>
</evidence>
<evidence type="ECO:0000256" key="19">
    <source>
        <dbReference type="SAM" id="MobiDB-lite"/>
    </source>
</evidence>
<keyword evidence="10" id="KW-0442">Lipid degradation</keyword>
<dbReference type="InterPro" id="IPR050805">
    <property type="entry name" value="ATG15_Lipase"/>
</dbReference>
<dbReference type="SUPFAM" id="SSF53474">
    <property type="entry name" value="alpha/beta-Hydrolases"/>
    <property type="match status" value="1"/>
</dbReference>
<dbReference type="InterPro" id="IPR002921">
    <property type="entry name" value="Fungal_lipase-type"/>
</dbReference>
<keyword evidence="12" id="KW-1133">Transmembrane helix</keyword>
<feature type="compositionally biased region" description="Basic and acidic residues" evidence="19">
    <location>
        <begin position="430"/>
        <end position="448"/>
    </location>
</feature>
<evidence type="ECO:0000256" key="7">
    <source>
        <dbReference type="ARBA" id="ARBA00022692"/>
    </source>
</evidence>
<name>A0A409YTA0_9AGAR</name>
<comment type="subcellular location">
    <subcellularLocation>
        <location evidence="3">Endosome</location>
        <location evidence="3">Multivesicular body membrane</location>
        <topology evidence="3">Single-pass type II membrane protein</topology>
    </subcellularLocation>
    <subcellularLocation>
        <location evidence="2">Prevacuolar compartment membrane</location>
        <topology evidence="2">Single-pass type II membrane protein</topology>
    </subcellularLocation>
</comment>
<dbReference type="GO" id="GO:0004806">
    <property type="term" value="F:triacylglycerol lipase activity"/>
    <property type="evidence" value="ECO:0007669"/>
    <property type="project" value="UniProtKB-EC"/>
</dbReference>
<dbReference type="PANTHER" id="PTHR47175">
    <property type="entry name" value="LIPASE ATG15-RELATED"/>
    <property type="match status" value="1"/>
</dbReference>
<evidence type="ECO:0000256" key="18">
    <source>
        <dbReference type="ARBA" id="ARBA00029828"/>
    </source>
</evidence>
<accession>A0A409YTA0</accession>
<dbReference type="EMBL" id="NHTK01000691">
    <property type="protein sequence ID" value="PPR06223.1"/>
    <property type="molecule type" value="Genomic_DNA"/>
</dbReference>
<dbReference type="Proteomes" id="UP000284842">
    <property type="component" value="Unassembled WGS sequence"/>
</dbReference>
<keyword evidence="9" id="KW-0378">Hydrolase</keyword>
<keyword evidence="13" id="KW-0072">Autophagy</keyword>
<dbReference type="GO" id="GO:0032585">
    <property type="term" value="C:multivesicular body membrane"/>
    <property type="evidence" value="ECO:0007669"/>
    <property type="project" value="UniProtKB-SubCell"/>
</dbReference>
<comment type="subunit">
    <text evidence="5">Binds to both phosphatidylinositol (PI) and phosphatidylinositol 3,5-bisphosphate (PIP2).</text>
</comment>
<dbReference type="Gene3D" id="3.40.50.1820">
    <property type="entry name" value="alpha/beta hydrolase"/>
    <property type="match status" value="1"/>
</dbReference>
<gene>
    <name evidence="21" type="ORF">CVT24_000614</name>
</gene>
<evidence type="ECO:0000256" key="2">
    <source>
        <dbReference type="ARBA" id="ARBA00004270"/>
    </source>
</evidence>
<evidence type="ECO:0000256" key="15">
    <source>
        <dbReference type="ARBA" id="ARBA00023136"/>
    </source>
</evidence>
<dbReference type="AlphaFoldDB" id="A0A409YTA0"/>
<feature type="domain" description="Fungal lipase-type" evidence="20">
    <location>
        <begin position="269"/>
        <end position="296"/>
    </location>
</feature>
<evidence type="ECO:0000256" key="4">
    <source>
        <dbReference type="ARBA" id="ARBA00010701"/>
    </source>
</evidence>
<dbReference type="PANTHER" id="PTHR47175:SF2">
    <property type="entry name" value="LIPASE ATG15-RELATED"/>
    <property type="match status" value="1"/>
</dbReference>
<dbReference type="GO" id="GO:0034496">
    <property type="term" value="P:multivesicular body membrane disassembly"/>
    <property type="evidence" value="ECO:0007669"/>
    <property type="project" value="TreeGrafter"/>
</dbReference>
<dbReference type="Pfam" id="PF01764">
    <property type="entry name" value="Lipase_3"/>
    <property type="match status" value="1"/>
</dbReference>
<dbReference type="InParanoid" id="A0A409YTA0"/>
<evidence type="ECO:0000256" key="14">
    <source>
        <dbReference type="ARBA" id="ARBA00023098"/>
    </source>
</evidence>
<evidence type="ECO:0000256" key="1">
    <source>
        <dbReference type="ARBA" id="ARBA00001024"/>
    </source>
</evidence>
<comment type="function">
    <text evidence="17">Lipase which is essential for lysis of subvacuolar cytoplasm to vacuole targeted bodies and intravacuolar autophagic bodies. Involved in the lysis of intravacuolar multivesicular body (MVB) vesicles. The intravacuolar membrane disintegration by ATG15 is critical to life span extension.</text>
</comment>
<dbReference type="InterPro" id="IPR029058">
    <property type="entry name" value="AB_hydrolase_fold"/>
</dbReference>
<evidence type="ECO:0000259" key="20">
    <source>
        <dbReference type="Pfam" id="PF01764"/>
    </source>
</evidence>
<feature type="region of interest" description="Disordered" evidence="19">
    <location>
        <begin position="430"/>
        <end position="456"/>
    </location>
</feature>
<dbReference type="GO" id="GO:0034727">
    <property type="term" value="P:piecemeal microautophagy of the nucleus"/>
    <property type="evidence" value="ECO:0007669"/>
    <property type="project" value="TreeGrafter"/>
</dbReference>
<evidence type="ECO:0000256" key="3">
    <source>
        <dbReference type="ARBA" id="ARBA00004343"/>
    </source>
</evidence>
<evidence type="ECO:0000256" key="13">
    <source>
        <dbReference type="ARBA" id="ARBA00023006"/>
    </source>
</evidence>
<evidence type="ECO:0000256" key="12">
    <source>
        <dbReference type="ARBA" id="ARBA00022989"/>
    </source>
</evidence>
<evidence type="ECO:0000256" key="16">
    <source>
        <dbReference type="ARBA" id="ARBA00023180"/>
    </source>
</evidence>
<evidence type="ECO:0000313" key="22">
    <source>
        <dbReference type="Proteomes" id="UP000284842"/>
    </source>
</evidence>
<dbReference type="GO" id="GO:0046461">
    <property type="term" value="P:neutral lipid catabolic process"/>
    <property type="evidence" value="ECO:0007669"/>
    <property type="project" value="TreeGrafter"/>
</dbReference>
<evidence type="ECO:0000256" key="9">
    <source>
        <dbReference type="ARBA" id="ARBA00022801"/>
    </source>
</evidence>
<keyword evidence="22" id="KW-1185">Reference proteome</keyword>
<sequence>MLVSLPTAIYSLISTFLSFSSPQYVASNEPTPLTFELRHQHAVYDDSRIVFSDYSPQMTMDLAEEAKFTIPSVKKRIPKPQSFSAFQAARTNRRTSQHANDQGVDILEWHDSEMEAPDVTQRDTLLGLAKMAANAYVEDRPSSPTEWYDIPYENQSVSGNWSSLPHGWGPNEDGLRGHVFATPDNSTVVISIKGTSAGWLVGGGGPTVGKDKRNDNLLFSCCCARVGPTWSTVCDCYDGGNRCDSECLEEALKDEGLFYPVGLNLYNNVTYMYPNANIWMTGHSLGGGLASLLGITFGVPVVAFEAPAEKRAAERLHLPKPPSTHHVTHVYNTADPIPMGACTGMTSACALGGFALETRCHLGQVIKYDTVSKLGWSVDIRNHGIVVVVEKVLSADGIQWDEETKPAENLSGQDGEGWWFDVMRWGWGRKGDKDKDKDKDGEGDEKKPIQGVPRARPALEVEGVDGVCTDCFNWEYGLFKNPPPTKESLLGIPSGNRTKSRICGGNGLGY</sequence>
<evidence type="ECO:0000256" key="10">
    <source>
        <dbReference type="ARBA" id="ARBA00022963"/>
    </source>
</evidence>
<keyword evidence="8" id="KW-0967">Endosome</keyword>
<keyword evidence="16" id="KW-0325">Glycoprotein</keyword>
<dbReference type="FunCoup" id="A0A409YTA0">
    <property type="interactions" value="59"/>
</dbReference>
<organism evidence="21 22">
    <name type="scientific">Panaeolus cyanescens</name>
    <dbReference type="NCBI Taxonomy" id="181874"/>
    <lineage>
        <taxon>Eukaryota</taxon>
        <taxon>Fungi</taxon>
        <taxon>Dikarya</taxon>
        <taxon>Basidiomycota</taxon>
        <taxon>Agaricomycotina</taxon>
        <taxon>Agaricomycetes</taxon>
        <taxon>Agaricomycetidae</taxon>
        <taxon>Agaricales</taxon>
        <taxon>Agaricineae</taxon>
        <taxon>Galeropsidaceae</taxon>
        <taxon>Panaeolus</taxon>
    </lineage>
</organism>
<comment type="catalytic activity">
    <reaction evidence="1">
        <text>a triacylglycerol + H2O = a diacylglycerol + a fatty acid + H(+)</text>
        <dbReference type="Rhea" id="RHEA:12044"/>
        <dbReference type="ChEBI" id="CHEBI:15377"/>
        <dbReference type="ChEBI" id="CHEBI:15378"/>
        <dbReference type="ChEBI" id="CHEBI:17855"/>
        <dbReference type="ChEBI" id="CHEBI:18035"/>
        <dbReference type="ChEBI" id="CHEBI:28868"/>
        <dbReference type="EC" id="3.1.1.3"/>
    </reaction>
</comment>
<evidence type="ECO:0000256" key="17">
    <source>
        <dbReference type="ARBA" id="ARBA00024663"/>
    </source>
</evidence>